<comment type="caution">
    <text evidence="6">Lacks conserved residue(s) required for the propagation of feature annotation.</text>
</comment>
<keyword evidence="3 6" id="KW-0874">Quinone</keyword>
<keyword evidence="6" id="KW-0830">Ubiquinone</keyword>
<keyword evidence="6" id="KW-1278">Translocase</keyword>
<comment type="similarity">
    <text evidence="6">Belongs to the complex I subunit 4L family.</text>
</comment>
<comment type="subunit">
    <text evidence="6">NDH-1 is composed of 13 different subunits. Subunits NuoA, H, J, K, L, M, N constitute the membrane sector of the complex.</text>
</comment>
<organism evidence="7 8">
    <name type="scientific">Shewanella surugensis</name>
    <dbReference type="NCBI Taxonomy" id="212020"/>
    <lineage>
        <taxon>Bacteria</taxon>
        <taxon>Pseudomonadati</taxon>
        <taxon>Pseudomonadota</taxon>
        <taxon>Gammaproteobacteria</taxon>
        <taxon>Alteromonadales</taxon>
        <taxon>Shewanellaceae</taxon>
        <taxon>Shewanella</taxon>
    </lineage>
</organism>
<dbReference type="InterPro" id="IPR039428">
    <property type="entry name" value="NUOK/Mnh_C1-like"/>
</dbReference>
<dbReference type="RefSeq" id="WP_248939370.1">
    <property type="nucleotide sequence ID" value="NZ_JAKIKS010000017.1"/>
</dbReference>
<feature type="transmembrane region" description="Helical" evidence="6">
    <location>
        <begin position="59"/>
        <end position="80"/>
    </location>
</feature>
<evidence type="ECO:0000256" key="3">
    <source>
        <dbReference type="ARBA" id="ARBA00022719"/>
    </source>
</evidence>
<comment type="function">
    <text evidence="6">NDH-1 shuttles electrons from NADH, via FMN and iron-sulfur (Fe-S) centers, to quinones in the respiratory chain. The immediate electron acceptor for the enzyme in this species is believed to be ubiquinone. Couples the redox reaction to proton translocation (for every two electrons transferred, four hydrogen ions are translocated across the cytoplasmic membrane), and thus conserves the redox energy in a proton gradient.</text>
</comment>
<keyword evidence="6" id="KW-0520">NAD</keyword>
<keyword evidence="5 6" id="KW-0472">Membrane</keyword>
<dbReference type="Proteomes" id="UP001203423">
    <property type="component" value="Unassembled WGS sequence"/>
</dbReference>
<keyword evidence="2 6" id="KW-0812">Transmembrane</keyword>
<keyword evidence="7" id="KW-0560">Oxidoreductase</keyword>
<keyword evidence="8" id="KW-1185">Reference proteome</keyword>
<sequence length="99" mass="11160">MNLSICVSLSLFLFFIGLTVVLVRKEFLFILMGMEIMFNGAALTAVIGAQHWQDPFGQVLTLFIMIIAGVELTVSLLIVMHCYRTLKISNIDELKQLHD</sequence>
<keyword evidence="4 6" id="KW-1133">Transmembrane helix</keyword>
<dbReference type="EC" id="7.1.1.-" evidence="6"/>
<protein>
    <recommendedName>
        <fullName evidence="6">NADH-quinone oxidoreductase subunit K</fullName>
        <ecNumber evidence="6">7.1.1.-</ecNumber>
    </recommendedName>
    <alternativeName>
        <fullName evidence="6">NADH dehydrogenase I subunit K</fullName>
    </alternativeName>
    <alternativeName>
        <fullName evidence="6">NDH-1 subunit K</fullName>
    </alternativeName>
</protein>
<comment type="caution">
    <text evidence="7">The sequence shown here is derived from an EMBL/GenBank/DDBJ whole genome shotgun (WGS) entry which is preliminary data.</text>
</comment>
<dbReference type="GO" id="GO:0016491">
    <property type="term" value="F:oxidoreductase activity"/>
    <property type="evidence" value="ECO:0007669"/>
    <property type="project" value="UniProtKB-KW"/>
</dbReference>
<proteinExistence type="inferred from homology"/>
<evidence type="ECO:0000313" key="7">
    <source>
        <dbReference type="EMBL" id="MCL1124087.1"/>
    </source>
</evidence>
<dbReference type="NCBIfam" id="NF004320">
    <property type="entry name" value="PRK05715.1-2"/>
    <property type="match status" value="1"/>
</dbReference>
<dbReference type="Pfam" id="PF00420">
    <property type="entry name" value="Oxidored_q2"/>
    <property type="match status" value="1"/>
</dbReference>
<name>A0ABT0L8R2_9GAMM</name>
<dbReference type="HAMAP" id="MF_01456">
    <property type="entry name" value="NDH1_NuoK"/>
    <property type="match status" value="1"/>
</dbReference>
<gene>
    <name evidence="6 7" type="primary">nuoK</name>
    <name evidence="7" type="ORF">L2764_06245</name>
</gene>
<evidence type="ECO:0000256" key="4">
    <source>
        <dbReference type="ARBA" id="ARBA00022989"/>
    </source>
</evidence>
<evidence type="ECO:0000256" key="6">
    <source>
        <dbReference type="HAMAP-Rule" id="MF_01456"/>
    </source>
</evidence>
<evidence type="ECO:0000256" key="5">
    <source>
        <dbReference type="ARBA" id="ARBA00023136"/>
    </source>
</evidence>
<comment type="subcellular location">
    <subcellularLocation>
        <location evidence="6">Cell membrane</location>
        <topology evidence="6">Multi-pass membrane protein</topology>
    </subcellularLocation>
    <subcellularLocation>
        <location evidence="1">Membrane</location>
        <topology evidence="1">Multi-pass membrane protein</topology>
    </subcellularLocation>
</comment>
<reference evidence="7 8" key="1">
    <citation type="submission" date="2022-01" db="EMBL/GenBank/DDBJ databases">
        <title>Whole genome-based taxonomy of the Shewanellaceae.</title>
        <authorList>
            <person name="Martin-Rodriguez A.J."/>
        </authorList>
    </citation>
    <scope>NUCLEOTIDE SEQUENCE [LARGE SCALE GENOMIC DNA]</scope>
    <source>
        <strain evidence="7 8">DSM 17177</strain>
    </source>
</reference>
<keyword evidence="6" id="KW-0813">Transport</keyword>
<evidence type="ECO:0000256" key="1">
    <source>
        <dbReference type="ARBA" id="ARBA00004141"/>
    </source>
</evidence>
<dbReference type="InterPro" id="IPR001133">
    <property type="entry name" value="NADH_UbQ_OxRdtase_chain4L/K"/>
</dbReference>
<evidence type="ECO:0000313" key="8">
    <source>
        <dbReference type="Proteomes" id="UP001203423"/>
    </source>
</evidence>
<dbReference type="EMBL" id="JAKIKS010000017">
    <property type="protein sequence ID" value="MCL1124087.1"/>
    <property type="molecule type" value="Genomic_DNA"/>
</dbReference>
<accession>A0ABT0L8R2</accession>
<evidence type="ECO:0000256" key="2">
    <source>
        <dbReference type="ARBA" id="ARBA00022692"/>
    </source>
</evidence>
<dbReference type="Gene3D" id="1.10.287.3510">
    <property type="match status" value="1"/>
</dbReference>
<keyword evidence="6" id="KW-1003">Cell membrane</keyword>
<comment type="catalytic activity">
    <reaction evidence="6">
        <text>a quinone + NADH + 5 H(+)(in) = a quinol + NAD(+) + 4 H(+)(out)</text>
        <dbReference type="Rhea" id="RHEA:57888"/>
        <dbReference type="ChEBI" id="CHEBI:15378"/>
        <dbReference type="ChEBI" id="CHEBI:24646"/>
        <dbReference type="ChEBI" id="CHEBI:57540"/>
        <dbReference type="ChEBI" id="CHEBI:57945"/>
        <dbReference type="ChEBI" id="CHEBI:132124"/>
    </reaction>
</comment>
<feature type="transmembrane region" description="Helical" evidence="6">
    <location>
        <begin position="29"/>
        <end position="47"/>
    </location>
</feature>